<feature type="binding site" evidence="16">
    <location>
        <position position="310"/>
    </location>
    <ligand>
        <name>Ca(2+)</name>
        <dbReference type="ChEBI" id="CHEBI:29108"/>
        <label>2</label>
    </ligand>
</feature>
<dbReference type="InterPro" id="IPR019794">
    <property type="entry name" value="Peroxidases_AS"/>
</dbReference>
<evidence type="ECO:0000256" key="15">
    <source>
        <dbReference type="PIRSR" id="PIRSR600823-2"/>
    </source>
</evidence>
<feature type="active site" description="Proton acceptor" evidence="14">
    <location>
        <position position="116"/>
    </location>
</feature>
<dbReference type="PROSITE" id="PS00435">
    <property type="entry name" value="PEROXIDASE_1"/>
    <property type="match status" value="1"/>
</dbReference>
<evidence type="ECO:0000256" key="3">
    <source>
        <dbReference type="ARBA" id="ARBA00006873"/>
    </source>
</evidence>
<dbReference type="AlphaFoldDB" id="A0ABC8W5H1"/>
<proteinExistence type="inferred from homology"/>
<feature type="disulfide bond" evidence="18">
    <location>
        <begin position="252"/>
        <end position="291"/>
    </location>
</feature>
<feature type="disulfide bond" evidence="18">
    <location>
        <begin position="85"/>
        <end position="167"/>
    </location>
</feature>
<evidence type="ECO:0000256" key="10">
    <source>
        <dbReference type="ARBA" id="ARBA00023157"/>
    </source>
</evidence>
<accession>A0ABC8W5H1</accession>
<dbReference type="Gene3D" id="1.10.520.10">
    <property type="match status" value="1"/>
</dbReference>
<evidence type="ECO:0000256" key="4">
    <source>
        <dbReference type="ARBA" id="ARBA00022559"/>
    </source>
</evidence>
<evidence type="ECO:0000256" key="5">
    <source>
        <dbReference type="ARBA" id="ARBA00022617"/>
    </source>
</evidence>
<feature type="transmembrane region" description="Helical" evidence="21">
    <location>
        <begin position="58"/>
        <end position="81"/>
    </location>
</feature>
<evidence type="ECO:0000256" key="9">
    <source>
        <dbReference type="ARBA" id="ARBA00023004"/>
    </source>
</evidence>
<feature type="domain" description="Plant heme peroxidase family profile" evidence="22">
    <location>
        <begin position="75"/>
        <end position="387"/>
    </location>
</feature>
<feature type="binding site" evidence="16">
    <location>
        <position position="307"/>
    </location>
    <ligand>
        <name>Ca(2+)</name>
        <dbReference type="ChEBI" id="CHEBI:29108"/>
        <label>2</label>
    </ligand>
</feature>
<keyword evidence="19" id="KW-0964">Secreted</keyword>
<evidence type="ECO:0000313" key="23">
    <source>
        <dbReference type="EMBL" id="CAL4902796.1"/>
    </source>
</evidence>
<evidence type="ECO:0000256" key="2">
    <source>
        <dbReference type="ARBA" id="ARBA00004613"/>
    </source>
</evidence>
<feature type="region of interest" description="Disordered" evidence="20">
    <location>
        <begin position="14"/>
        <end position="44"/>
    </location>
</feature>
<keyword evidence="21" id="KW-1133">Transmembrane helix</keyword>
<feature type="binding site" evidence="15">
    <location>
        <position position="215"/>
    </location>
    <ligand>
        <name>substrate</name>
    </ligand>
</feature>
<feature type="disulfide bond" evidence="18">
    <location>
        <begin position="173"/>
        <end position="383"/>
    </location>
</feature>
<feature type="binding site" evidence="16">
    <location>
        <position position="120"/>
    </location>
    <ligand>
        <name>Ca(2+)</name>
        <dbReference type="ChEBI" id="CHEBI:29108"/>
        <label>1</label>
    </ligand>
</feature>
<organism evidence="23 24">
    <name type="scientific">Urochloa decumbens</name>
    <dbReference type="NCBI Taxonomy" id="240449"/>
    <lineage>
        <taxon>Eukaryota</taxon>
        <taxon>Viridiplantae</taxon>
        <taxon>Streptophyta</taxon>
        <taxon>Embryophyta</taxon>
        <taxon>Tracheophyta</taxon>
        <taxon>Spermatophyta</taxon>
        <taxon>Magnoliopsida</taxon>
        <taxon>Liliopsida</taxon>
        <taxon>Poales</taxon>
        <taxon>Poaceae</taxon>
        <taxon>PACMAD clade</taxon>
        <taxon>Panicoideae</taxon>
        <taxon>Panicodae</taxon>
        <taxon>Paniceae</taxon>
        <taxon>Melinidinae</taxon>
        <taxon>Urochloa</taxon>
    </lineage>
</organism>
<evidence type="ECO:0000256" key="21">
    <source>
        <dbReference type="SAM" id="Phobius"/>
    </source>
</evidence>
<evidence type="ECO:0000256" key="14">
    <source>
        <dbReference type="PIRSR" id="PIRSR600823-1"/>
    </source>
</evidence>
<feature type="site" description="Transition state stabilizer" evidence="17">
    <location>
        <position position="112"/>
    </location>
</feature>
<evidence type="ECO:0000256" key="19">
    <source>
        <dbReference type="RuleBase" id="RU362060"/>
    </source>
</evidence>
<dbReference type="PROSITE" id="PS50873">
    <property type="entry name" value="PEROXIDASE_4"/>
    <property type="match status" value="1"/>
</dbReference>
<dbReference type="Pfam" id="PF00141">
    <property type="entry name" value="peroxidase"/>
    <property type="match status" value="1"/>
</dbReference>
<dbReference type="CDD" id="cd00693">
    <property type="entry name" value="secretory_peroxidase"/>
    <property type="match status" value="1"/>
</dbReference>
<keyword evidence="13 19" id="KW-0376">Hydrogen peroxide</keyword>
<evidence type="ECO:0000256" key="1">
    <source>
        <dbReference type="ARBA" id="ARBA00000189"/>
    </source>
</evidence>
<protein>
    <recommendedName>
        <fullName evidence="19">Peroxidase</fullName>
        <ecNumber evidence="19">1.11.1.7</ecNumber>
    </recommendedName>
</protein>
<keyword evidence="5 19" id="KW-0349">Heme</keyword>
<keyword evidence="24" id="KW-1185">Reference proteome</keyword>
<dbReference type="GO" id="GO:0042744">
    <property type="term" value="P:hydrogen peroxide catabolic process"/>
    <property type="evidence" value="ECO:0007669"/>
    <property type="project" value="UniProtKB-KW"/>
</dbReference>
<comment type="subcellular location">
    <subcellularLocation>
        <location evidence="2 19">Secreted</location>
    </subcellularLocation>
</comment>
<evidence type="ECO:0000256" key="12">
    <source>
        <dbReference type="ARBA" id="ARBA00023283"/>
    </source>
</evidence>
<feature type="binding site" evidence="16">
    <location>
        <position position="124"/>
    </location>
    <ligand>
        <name>Ca(2+)</name>
        <dbReference type="ChEBI" id="CHEBI:29108"/>
        <label>1</label>
    </ligand>
</feature>
<sequence>MLRICDPRTCRIAPPFPTDRQSPPTSYKSAPCHTRPVKHKSPDDKNEFYTQLAMTKRCCLHFATLLVALVSATACLDFGFYDRTCPSAETIVQQTVAAAFRNNSGVAPALIRLHFHDCFVRGCDGSVLIDSTTNPNNTAEKDAPPNNPSLRFFDVIDRAKAAVEAQCPGVVSCADILAFAARDSVVLSGGLGYQLPAGRRDGRVSNASEALDDLPPPFFNATQLADRFASKNLTVEDLVVLSGAHTIGVSHCSSFAGVPDNSADRLYNFTSPDKIDPALSKAYAFLLKSICPSNSSQFFPNTTTLMDIITPDKLDNKYYVGLTNNLGLFISDAALLTNATMKALVDSFVRSEATWKSKFARSMLKMGQIGVLTGTQGEIRRNCRVINPARTADVHPVIADESSGSSGFTGVAAS</sequence>
<dbReference type="InterPro" id="IPR010255">
    <property type="entry name" value="Haem_peroxidase_sf"/>
</dbReference>
<dbReference type="InterPro" id="IPR002016">
    <property type="entry name" value="Haem_peroxidase"/>
</dbReference>
<dbReference type="PANTHER" id="PTHR31235">
    <property type="entry name" value="PEROXIDASE 25-RELATED"/>
    <property type="match status" value="1"/>
</dbReference>
<comment type="catalytic activity">
    <reaction evidence="1 19">
        <text>2 a phenolic donor + H2O2 = 2 a phenolic radical donor + 2 H2O</text>
        <dbReference type="Rhea" id="RHEA:56136"/>
        <dbReference type="ChEBI" id="CHEBI:15377"/>
        <dbReference type="ChEBI" id="CHEBI:16240"/>
        <dbReference type="ChEBI" id="CHEBI:139520"/>
        <dbReference type="ChEBI" id="CHEBI:139521"/>
        <dbReference type="EC" id="1.11.1.7"/>
    </reaction>
</comment>
<dbReference type="FunFam" id="1.10.520.10:FF:000001">
    <property type="entry name" value="Peroxidase"/>
    <property type="match status" value="1"/>
</dbReference>
<keyword evidence="11" id="KW-0325">Glycoprotein</keyword>
<reference evidence="23 24" key="2">
    <citation type="submission" date="2024-10" db="EMBL/GenBank/DDBJ databases">
        <authorList>
            <person name="Ryan C."/>
        </authorList>
    </citation>
    <scope>NUCLEOTIDE SEQUENCE [LARGE SCALE GENOMIC DNA]</scope>
</reference>
<dbReference type="GO" id="GO:0006979">
    <property type="term" value="P:response to oxidative stress"/>
    <property type="evidence" value="ECO:0007669"/>
    <property type="project" value="UniProtKB-UniRule"/>
</dbReference>
<comment type="cofactor">
    <cofactor evidence="16 19">
        <name>Ca(2+)</name>
        <dbReference type="ChEBI" id="CHEBI:29108"/>
    </cofactor>
    <text evidence="16 19">Binds 2 calcium ions per subunit.</text>
</comment>
<dbReference type="FunFam" id="1.10.420.10:FF:000001">
    <property type="entry name" value="Peroxidase"/>
    <property type="match status" value="1"/>
</dbReference>
<evidence type="ECO:0000256" key="13">
    <source>
        <dbReference type="ARBA" id="ARBA00023324"/>
    </source>
</evidence>
<evidence type="ECO:0000256" key="11">
    <source>
        <dbReference type="ARBA" id="ARBA00023180"/>
    </source>
</evidence>
<keyword evidence="21" id="KW-0812">Transmembrane</keyword>
<evidence type="ECO:0000256" key="7">
    <source>
        <dbReference type="ARBA" id="ARBA00022837"/>
    </source>
</evidence>
<dbReference type="GO" id="GO:0005576">
    <property type="term" value="C:extracellular region"/>
    <property type="evidence" value="ECO:0007669"/>
    <property type="project" value="UniProtKB-SubCell"/>
</dbReference>
<keyword evidence="7 16" id="KW-0106">Calcium</keyword>
<feature type="binding site" evidence="16">
    <location>
        <position position="315"/>
    </location>
    <ligand>
        <name>Ca(2+)</name>
        <dbReference type="ChEBI" id="CHEBI:29108"/>
        <label>2</label>
    </ligand>
</feature>
<evidence type="ECO:0000256" key="17">
    <source>
        <dbReference type="PIRSR" id="PIRSR600823-4"/>
    </source>
</evidence>
<dbReference type="InterPro" id="IPR000823">
    <property type="entry name" value="Peroxidase_pln"/>
</dbReference>
<comment type="similarity">
    <text evidence="19">Belongs to the peroxidase family. Classical plant (class III) peroxidase subfamily.</text>
</comment>
<keyword evidence="12" id="KW-0873">Pyrrolidone carboxylic acid</keyword>
<evidence type="ECO:0000256" key="16">
    <source>
        <dbReference type="PIRSR" id="PIRSR600823-3"/>
    </source>
</evidence>
<evidence type="ECO:0000259" key="22">
    <source>
        <dbReference type="PROSITE" id="PS50873"/>
    </source>
</evidence>
<name>A0ABC8W5H1_9POAL</name>
<evidence type="ECO:0000256" key="18">
    <source>
        <dbReference type="PIRSR" id="PIRSR600823-5"/>
    </source>
</evidence>
<keyword evidence="8 19" id="KW-0560">Oxidoreductase</keyword>
<keyword evidence="21" id="KW-0472">Membrane</keyword>
<dbReference type="PRINTS" id="PR00458">
    <property type="entry name" value="PEROXIDASE"/>
</dbReference>
<dbReference type="EC" id="1.11.1.7" evidence="19"/>
<feature type="binding site" description="axial binding residue" evidence="16">
    <location>
        <position position="245"/>
    </location>
    <ligand>
        <name>heme b</name>
        <dbReference type="ChEBI" id="CHEBI:60344"/>
    </ligand>
    <ligandPart>
        <name>Fe</name>
        <dbReference type="ChEBI" id="CHEBI:18248"/>
    </ligandPart>
</feature>
<comment type="similarity">
    <text evidence="3">Belongs to the peroxidase family. Ascorbate peroxidase subfamily.</text>
</comment>
<dbReference type="InterPro" id="IPR019793">
    <property type="entry name" value="Peroxidases_heam-ligand_BS"/>
</dbReference>
<feature type="binding site" evidence="16">
    <location>
        <position position="126"/>
    </location>
    <ligand>
        <name>Ca(2+)</name>
        <dbReference type="ChEBI" id="CHEBI:29108"/>
        <label>1</label>
    </ligand>
</feature>
<feature type="binding site" evidence="16">
    <location>
        <position position="122"/>
    </location>
    <ligand>
        <name>Ca(2+)</name>
        <dbReference type="ChEBI" id="CHEBI:29108"/>
        <label>1</label>
    </ligand>
</feature>
<reference evidence="24" key="1">
    <citation type="submission" date="2024-06" db="EMBL/GenBank/DDBJ databases">
        <authorList>
            <person name="Ryan C."/>
        </authorList>
    </citation>
    <scope>NUCLEOTIDE SEQUENCE [LARGE SCALE GENOMIC DNA]</scope>
</reference>
<feature type="disulfide bond" evidence="18">
    <location>
        <begin position="118"/>
        <end position="123"/>
    </location>
</feature>
<evidence type="ECO:0000256" key="8">
    <source>
        <dbReference type="ARBA" id="ARBA00023002"/>
    </source>
</evidence>
<dbReference type="EMBL" id="OZ075121">
    <property type="protein sequence ID" value="CAL4902796.1"/>
    <property type="molecule type" value="Genomic_DNA"/>
</dbReference>
<keyword evidence="6 16" id="KW-0479">Metal-binding</keyword>
<keyword evidence="4 19" id="KW-0575">Peroxidase</keyword>
<keyword evidence="10 18" id="KW-1015">Disulfide bond</keyword>
<feature type="compositionally biased region" description="Polar residues" evidence="20">
    <location>
        <begin position="19"/>
        <end position="28"/>
    </location>
</feature>
<comment type="function">
    <text evidence="19">Removal of H(2)O(2), oxidation of toxic reductants, biosynthesis and degradation of lignin, suberization, auxin catabolism, response to environmental stresses such as wounding, pathogen attack and oxidative stress.</text>
</comment>
<dbReference type="PROSITE" id="PS00436">
    <property type="entry name" value="PEROXIDASE_2"/>
    <property type="match status" value="1"/>
</dbReference>
<dbReference type="GO" id="GO:0046872">
    <property type="term" value="F:metal ion binding"/>
    <property type="evidence" value="ECO:0007669"/>
    <property type="project" value="UniProtKB-UniRule"/>
</dbReference>
<dbReference type="Proteomes" id="UP001497457">
    <property type="component" value="Chromosome 11b"/>
</dbReference>
<dbReference type="SUPFAM" id="SSF48113">
    <property type="entry name" value="Heme-dependent peroxidases"/>
    <property type="match status" value="1"/>
</dbReference>
<evidence type="ECO:0000313" key="24">
    <source>
        <dbReference type="Proteomes" id="UP001497457"/>
    </source>
</evidence>
<feature type="binding site" evidence="16">
    <location>
        <position position="117"/>
    </location>
    <ligand>
        <name>Ca(2+)</name>
        <dbReference type="ChEBI" id="CHEBI:29108"/>
        <label>1</label>
    </ligand>
</feature>
<feature type="binding site" evidence="16">
    <location>
        <position position="246"/>
    </location>
    <ligand>
        <name>Ca(2+)</name>
        <dbReference type="ChEBI" id="CHEBI:29108"/>
        <label>2</label>
    </ligand>
</feature>
<feature type="binding site" evidence="16">
    <location>
        <position position="140"/>
    </location>
    <ligand>
        <name>Ca(2+)</name>
        <dbReference type="ChEBI" id="CHEBI:29108"/>
        <label>1</label>
    </ligand>
</feature>
<keyword evidence="9 16" id="KW-0408">Iron</keyword>
<gene>
    <name evidence="23" type="ORF">URODEC1_LOCUS10171</name>
</gene>
<dbReference type="Gene3D" id="1.10.420.10">
    <property type="entry name" value="Peroxidase, domain 2"/>
    <property type="match status" value="1"/>
</dbReference>
<dbReference type="PRINTS" id="PR00461">
    <property type="entry name" value="PLPEROXIDASE"/>
</dbReference>
<evidence type="ECO:0000256" key="6">
    <source>
        <dbReference type="ARBA" id="ARBA00022723"/>
    </source>
</evidence>
<comment type="cofactor">
    <cofactor evidence="16 19">
        <name>heme b</name>
        <dbReference type="ChEBI" id="CHEBI:60344"/>
    </cofactor>
    <text evidence="16 19">Binds 1 heme b (iron(II)-protoporphyrin IX) group per subunit.</text>
</comment>
<dbReference type="InterPro" id="IPR033905">
    <property type="entry name" value="Secretory_peroxidase"/>
</dbReference>
<evidence type="ECO:0000256" key="20">
    <source>
        <dbReference type="SAM" id="MobiDB-lite"/>
    </source>
</evidence>
<dbReference type="GO" id="GO:0140825">
    <property type="term" value="F:lactoperoxidase activity"/>
    <property type="evidence" value="ECO:0007669"/>
    <property type="project" value="UniProtKB-EC"/>
</dbReference>
<dbReference type="GO" id="GO:0020037">
    <property type="term" value="F:heme binding"/>
    <property type="evidence" value="ECO:0007669"/>
    <property type="project" value="UniProtKB-UniRule"/>
</dbReference>